<evidence type="ECO:0000256" key="5">
    <source>
        <dbReference type="ARBA" id="ARBA00023274"/>
    </source>
</evidence>
<dbReference type="PANTHER" id="PTHR10871:SF1">
    <property type="entry name" value="SMALL RIBOSOMAL SUBUNIT PROTEIN US13M"/>
    <property type="match status" value="1"/>
</dbReference>
<evidence type="ECO:0000256" key="3">
    <source>
        <dbReference type="ARBA" id="ARBA00022884"/>
    </source>
</evidence>
<dbReference type="GO" id="GO:0015935">
    <property type="term" value="C:small ribosomal subunit"/>
    <property type="evidence" value="ECO:0007669"/>
    <property type="project" value="TreeGrafter"/>
</dbReference>
<organism evidence="10 11">
    <name type="scientific">Candidatus Dojkabacteria bacterium</name>
    <dbReference type="NCBI Taxonomy" id="2099670"/>
    <lineage>
        <taxon>Bacteria</taxon>
        <taxon>Candidatus Dojkabacteria</taxon>
    </lineage>
</organism>
<dbReference type="Gene3D" id="4.10.910.10">
    <property type="entry name" value="30s ribosomal protein s13, domain 2"/>
    <property type="match status" value="1"/>
</dbReference>
<dbReference type="EMBL" id="JAGQLN010000006">
    <property type="protein sequence ID" value="MCA9376689.1"/>
    <property type="molecule type" value="Genomic_DNA"/>
</dbReference>
<comment type="caution">
    <text evidence="10">The sequence shown here is derived from an EMBL/GenBank/DDBJ whole genome shotgun (WGS) entry which is preliminary data.</text>
</comment>
<evidence type="ECO:0000256" key="8">
    <source>
        <dbReference type="RuleBase" id="RU003830"/>
    </source>
</evidence>
<dbReference type="InterPro" id="IPR019980">
    <property type="entry name" value="Ribosomal_uS13_bac-type"/>
</dbReference>
<reference evidence="10" key="1">
    <citation type="submission" date="2020-04" db="EMBL/GenBank/DDBJ databases">
        <authorList>
            <person name="Zhang T."/>
        </authorList>
    </citation>
    <scope>NUCLEOTIDE SEQUENCE</scope>
    <source>
        <strain evidence="10">HKST-UBA17</strain>
    </source>
</reference>
<keyword evidence="7" id="KW-0820">tRNA-binding</keyword>
<evidence type="ECO:0000313" key="10">
    <source>
        <dbReference type="EMBL" id="MCA9376689.1"/>
    </source>
</evidence>
<reference evidence="10" key="2">
    <citation type="journal article" date="2021" name="Microbiome">
        <title>Successional dynamics and alternative stable states in a saline activated sludge microbial community over 9 years.</title>
        <authorList>
            <person name="Wang Y."/>
            <person name="Ye J."/>
            <person name="Ju F."/>
            <person name="Liu L."/>
            <person name="Boyd J.A."/>
            <person name="Deng Y."/>
            <person name="Parks D.H."/>
            <person name="Jiang X."/>
            <person name="Yin X."/>
            <person name="Woodcroft B.J."/>
            <person name="Tyson G.W."/>
            <person name="Hugenholtz P."/>
            <person name="Polz M.F."/>
            <person name="Zhang T."/>
        </authorList>
    </citation>
    <scope>NUCLEOTIDE SEQUENCE</scope>
    <source>
        <strain evidence="10">HKST-UBA17</strain>
    </source>
</reference>
<dbReference type="Proteomes" id="UP000741282">
    <property type="component" value="Unassembled WGS sequence"/>
</dbReference>
<dbReference type="InterPro" id="IPR010979">
    <property type="entry name" value="Ribosomal_uS13-like_H2TH"/>
</dbReference>
<evidence type="ECO:0000256" key="4">
    <source>
        <dbReference type="ARBA" id="ARBA00022980"/>
    </source>
</evidence>
<dbReference type="GO" id="GO:0019843">
    <property type="term" value="F:rRNA binding"/>
    <property type="evidence" value="ECO:0007669"/>
    <property type="project" value="UniProtKB-UniRule"/>
</dbReference>
<sequence>MARVANIEIPENKKVSISITYVHGIGDSIATQILSDLGIDPDKIMSDLSEKELNELRKYIEDNYEVEGELRQKVFRNIKRLKDIRSYRGVRHKLGLPVRGQRTRVNARTRKGKSQAVGGLKRKITKT</sequence>
<feature type="region of interest" description="Disordered" evidence="9">
    <location>
        <begin position="102"/>
        <end position="127"/>
    </location>
</feature>
<comment type="similarity">
    <text evidence="1 7 8">Belongs to the universal ribosomal protein uS13 family.</text>
</comment>
<evidence type="ECO:0000256" key="2">
    <source>
        <dbReference type="ARBA" id="ARBA00022730"/>
    </source>
</evidence>
<dbReference type="AlphaFoldDB" id="A0A955I247"/>
<dbReference type="SUPFAM" id="SSF46946">
    <property type="entry name" value="S13-like H2TH domain"/>
    <property type="match status" value="1"/>
</dbReference>
<dbReference type="GO" id="GO:0000049">
    <property type="term" value="F:tRNA binding"/>
    <property type="evidence" value="ECO:0007669"/>
    <property type="project" value="UniProtKB-UniRule"/>
</dbReference>
<dbReference type="Gene3D" id="1.10.8.50">
    <property type="match status" value="1"/>
</dbReference>
<dbReference type="NCBIfam" id="TIGR03631">
    <property type="entry name" value="uS13_bact"/>
    <property type="match status" value="1"/>
</dbReference>
<evidence type="ECO:0000256" key="1">
    <source>
        <dbReference type="ARBA" id="ARBA00008080"/>
    </source>
</evidence>
<dbReference type="PROSITE" id="PS50159">
    <property type="entry name" value="RIBOSOMAL_S13_2"/>
    <property type="match status" value="1"/>
</dbReference>
<protein>
    <recommendedName>
        <fullName evidence="6 7">Small ribosomal subunit protein uS13</fullName>
    </recommendedName>
</protein>
<dbReference type="InterPro" id="IPR018269">
    <property type="entry name" value="Ribosomal_uS13_CS"/>
</dbReference>
<dbReference type="InterPro" id="IPR001892">
    <property type="entry name" value="Ribosomal_uS13"/>
</dbReference>
<comment type="subunit">
    <text evidence="7">Part of the 30S ribosomal subunit. Forms a loose heterodimer with protein S19. Forms two bridges to the 50S subunit in the 70S ribosome.</text>
</comment>
<dbReference type="PROSITE" id="PS00646">
    <property type="entry name" value="RIBOSOMAL_S13_1"/>
    <property type="match status" value="1"/>
</dbReference>
<name>A0A955I247_9BACT</name>
<dbReference type="HAMAP" id="MF_01315">
    <property type="entry name" value="Ribosomal_uS13"/>
    <property type="match status" value="1"/>
</dbReference>
<evidence type="ECO:0000256" key="6">
    <source>
        <dbReference type="ARBA" id="ARBA00035166"/>
    </source>
</evidence>
<dbReference type="GO" id="GO:0003735">
    <property type="term" value="F:structural constituent of ribosome"/>
    <property type="evidence" value="ECO:0007669"/>
    <property type="project" value="InterPro"/>
</dbReference>
<evidence type="ECO:0000313" key="11">
    <source>
        <dbReference type="Proteomes" id="UP000741282"/>
    </source>
</evidence>
<keyword evidence="3 7" id="KW-0694">RNA-binding</keyword>
<dbReference type="InterPro" id="IPR027437">
    <property type="entry name" value="Rbsml_uS13_C"/>
</dbReference>
<dbReference type="PANTHER" id="PTHR10871">
    <property type="entry name" value="30S RIBOSOMAL PROTEIN S13/40S RIBOSOMAL PROTEIN S18"/>
    <property type="match status" value="1"/>
</dbReference>
<keyword evidence="4 7" id="KW-0689">Ribosomal protein</keyword>
<dbReference type="GO" id="GO:0005829">
    <property type="term" value="C:cytosol"/>
    <property type="evidence" value="ECO:0007669"/>
    <property type="project" value="TreeGrafter"/>
</dbReference>
<proteinExistence type="inferred from homology"/>
<keyword evidence="5 7" id="KW-0687">Ribonucleoprotein</keyword>
<feature type="compositionally biased region" description="Basic residues" evidence="9">
    <location>
        <begin position="102"/>
        <end position="113"/>
    </location>
</feature>
<dbReference type="PIRSF" id="PIRSF002134">
    <property type="entry name" value="Ribosomal_S13"/>
    <property type="match status" value="1"/>
</dbReference>
<comment type="function">
    <text evidence="7">Located at the top of the head of the 30S subunit, it contacts several helices of the 16S rRNA. In the 70S ribosome it contacts the 23S rRNA (bridge B1a) and protein L5 of the 50S subunit (bridge B1b), connecting the 2 subunits; these bridges are implicated in subunit movement. Contacts the tRNAs in the A and P-sites.</text>
</comment>
<accession>A0A955I247</accession>
<dbReference type="FunFam" id="1.10.8.50:FF:000001">
    <property type="entry name" value="30S ribosomal protein S13"/>
    <property type="match status" value="1"/>
</dbReference>
<keyword evidence="2 7" id="KW-0699">rRNA-binding</keyword>
<dbReference type="GO" id="GO:0006412">
    <property type="term" value="P:translation"/>
    <property type="evidence" value="ECO:0007669"/>
    <property type="project" value="UniProtKB-UniRule"/>
</dbReference>
<evidence type="ECO:0000256" key="7">
    <source>
        <dbReference type="HAMAP-Rule" id="MF_01315"/>
    </source>
</evidence>
<dbReference type="Pfam" id="PF00416">
    <property type="entry name" value="Ribosomal_S13"/>
    <property type="match status" value="1"/>
</dbReference>
<gene>
    <name evidence="7 10" type="primary">rpsM</name>
    <name evidence="10" type="ORF">KC685_02085</name>
</gene>
<evidence type="ECO:0000256" key="9">
    <source>
        <dbReference type="SAM" id="MobiDB-lite"/>
    </source>
</evidence>